<gene>
    <name evidence="2" type="ORF">STAS_03297</name>
</gene>
<keyword evidence="2" id="KW-0378">Hydrolase</keyword>
<evidence type="ECO:0000313" key="3">
    <source>
        <dbReference type="Proteomes" id="UP000325081"/>
    </source>
</evidence>
<comment type="caution">
    <text evidence="2">The sequence shown here is derived from an EMBL/GenBank/DDBJ whole genome shotgun (WGS) entry which is preliminary data.</text>
</comment>
<feature type="region of interest" description="Disordered" evidence="1">
    <location>
        <begin position="1"/>
        <end position="22"/>
    </location>
</feature>
<keyword evidence="3" id="KW-1185">Reference proteome</keyword>
<organism evidence="2 3">
    <name type="scientific">Striga asiatica</name>
    <name type="common">Asiatic witchweed</name>
    <name type="synonym">Buchnera asiatica</name>
    <dbReference type="NCBI Taxonomy" id="4170"/>
    <lineage>
        <taxon>Eukaryota</taxon>
        <taxon>Viridiplantae</taxon>
        <taxon>Streptophyta</taxon>
        <taxon>Embryophyta</taxon>
        <taxon>Tracheophyta</taxon>
        <taxon>Spermatophyta</taxon>
        <taxon>Magnoliopsida</taxon>
        <taxon>eudicotyledons</taxon>
        <taxon>Gunneridae</taxon>
        <taxon>Pentapetalae</taxon>
        <taxon>asterids</taxon>
        <taxon>lamiids</taxon>
        <taxon>Lamiales</taxon>
        <taxon>Orobanchaceae</taxon>
        <taxon>Buchnereae</taxon>
        <taxon>Striga</taxon>
    </lineage>
</organism>
<evidence type="ECO:0000256" key="1">
    <source>
        <dbReference type="SAM" id="MobiDB-lite"/>
    </source>
</evidence>
<protein>
    <submittedName>
        <fullName evidence="2">ATPase E1-E2 type family protein / haloaciddehalogenase-like hydrolase family protein</fullName>
    </submittedName>
</protein>
<dbReference type="AlphaFoldDB" id="A0A5A7P4M7"/>
<accession>A0A5A7P4M7</accession>
<proteinExistence type="predicted"/>
<evidence type="ECO:0000313" key="2">
    <source>
        <dbReference type="EMBL" id="GER27587.1"/>
    </source>
</evidence>
<name>A0A5A7P4M7_STRAF</name>
<reference evidence="3" key="1">
    <citation type="journal article" date="2019" name="Curr. Biol.">
        <title>Genome Sequence of Striga asiatica Provides Insight into the Evolution of Plant Parasitism.</title>
        <authorList>
            <person name="Yoshida S."/>
            <person name="Kim S."/>
            <person name="Wafula E.K."/>
            <person name="Tanskanen J."/>
            <person name="Kim Y.M."/>
            <person name="Honaas L."/>
            <person name="Yang Z."/>
            <person name="Spallek T."/>
            <person name="Conn C.E."/>
            <person name="Ichihashi Y."/>
            <person name="Cheong K."/>
            <person name="Cui S."/>
            <person name="Der J.P."/>
            <person name="Gundlach H."/>
            <person name="Jiao Y."/>
            <person name="Hori C."/>
            <person name="Ishida J.K."/>
            <person name="Kasahara H."/>
            <person name="Kiba T."/>
            <person name="Kim M.S."/>
            <person name="Koo N."/>
            <person name="Laohavisit A."/>
            <person name="Lee Y.H."/>
            <person name="Lumba S."/>
            <person name="McCourt P."/>
            <person name="Mortimer J.C."/>
            <person name="Mutuku J.M."/>
            <person name="Nomura T."/>
            <person name="Sasaki-Sekimoto Y."/>
            <person name="Seto Y."/>
            <person name="Wang Y."/>
            <person name="Wakatake T."/>
            <person name="Sakakibara H."/>
            <person name="Demura T."/>
            <person name="Yamaguchi S."/>
            <person name="Yoneyama K."/>
            <person name="Manabe R.I."/>
            <person name="Nelson D.C."/>
            <person name="Schulman A.H."/>
            <person name="Timko M.P."/>
            <person name="dePamphilis C.W."/>
            <person name="Choi D."/>
            <person name="Shirasu K."/>
        </authorList>
    </citation>
    <scope>NUCLEOTIDE SEQUENCE [LARGE SCALE GENOMIC DNA]</scope>
    <source>
        <strain evidence="3">cv. UVA1</strain>
    </source>
</reference>
<dbReference type="Proteomes" id="UP000325081">
    <property type="component" value="Unassembled WGS sequence"/>
</dbReference>
<dbReference type="GO" id="GO:0016787">
    <property type="term" value="F:hydrolase activity"/>
    <property type="evidence" value="ECO:0007669"/>
    <property type="project" value="UniProtKB-KW"/>
</dbReference>
<sequence length="189" mass="20064">MKSKNPVPLSRPLPVSSSKSNSNKKPIAAAFPFINSFFPVNLNGNSKTTLKNTGTLSTSSTFTSEAVTPGLAFPLKTISVDLSDCKLLLMLMYIFSLSVFTGYTNKVLRGGVSALSTRFLGYQSLISPVRKSKVLSVVGQTIHPSCNKSKHANTVSPSCMITRRSPFGRAARGTTGTQLFPLSAAAGAE</sequence>
<dbReference type="EMBL" id="BKCP01002002">
    <property type="protein sequence ID" value="GER27587.1"/>
    <property type="molecule type" value="Genomic_DNA"/>
</dbReference>